<evidence type="ECO:0000313" key="1">
    <source>
        <dbReference type="EMBL" id="KAJ4438186.1"/>
    </source>
</evidence>
<gene>
    <name evidence="1" type="ORF">ANN_14125</name>
</gene>
<dbReference type="Proteomes" id="UP001148838">
    <property type="component" value="Unassembled WGS sequence"/>
</dbReference>
<organism evidence="1 2">
    <name type="scientific">Periplaneta americana</name>
    <name type="common">American cockroach</name>
    <name type="synonym">Blatta americana</name>
    <dbReference type="NCBI Taxonomy" id="6978"/>
    <lineage>
        <taxon>Eukaryota</taxon>
        <taxon>Metazoa</taxon>
        <taxon>Ecdysozoa</taxon>
        <taxon>Arthropoda</taxon>
        <taxon>Hexapoda</taxon>
        <taxon>Insecta</taxon>
        <taxon>Pterygota</taxon>
        <taxon>Neoptera</taxon>
        <taxon>Polyneoptera</taxon>
        <taxon>Dictyoptera</taxon>
        <taxon>Blattodea</taxon>
        <taxon>Blattoidea</taxon>
        <taxon>Blattidae</taxon>
        <taxon>Blattinae</taxon>
        <taxon>Periplaneta</taxon>
    </lineage>
</organism>
<protein>
    <submittedName>
        <fullName evidence="1">Uncharacterized protein</fullName>
    </submittedName>
</protein>
<evidence type="ECO:0000313" key="2">
    <source>
        <dbReference type="Proteomes" id="UP001148838"/>
    </source>
</evidence>
<proteinExistence type="predicted"/>
<keyword evidence="2" id="KW-1185">Reference proteome</keyword>
<dbReference type="EMBL" id="JAJSOF020000019">
    <property type="protein sequence ID" value="KAJ4438186.1"/>
    <property type="molecule type" value="Genomic_DNA"/>
</dbReference>
<sequence length="193" mass="22037">MSISCLIHFVVQTSPKALVFLNRLAQIQSMQEIVSGFYNCENARSNSKVVFTWRAEQKRVCGNNRYIIILLHCIVFERTLRLSVPTYKINYVYPRETCILNPHRTTELSDKVTIWCAISEHGLIGPCFIEDEHGNRLIVNQERRKIRSGAGDRTRALGSTYQALSPLSYAEFNPQHRIELSSFDVSLCGLTPS</sequence>
<accession>A0ABQ8SWN4</accession>
<comment type="caution">
    <text evidence="1">The sequence shown here is derived from an EMBL/GenBank/DDBJ whole genome shotgun (WGS) entry which is preliminary data.</text>
</comment>
<name>A0ABQ8SWN4_PERAM</name>
<reference evidence="1 2" key="1">
    <citation type="journal article" date="2022" name="Allergy">
        <title>Genome assembly and annotation of Periplaneta americana reveal a comprehensive cockroach allergen profile.</title>
        <authorList>
            <person name="Wang L."/>
            <person name="Xiong Q."/>
            <person name="Saelim N."/>
            <person name="Wang L."/>
            <person name="Nong W."/>
            <person name="Wan A.T."/>
            <person name="Shi M."/>
            <person name="Liu X."/>
            <person name="Cao Q."/>
            <person name="Hui J.H.L."/>
            <person name="Sookrung N."/>
            <person name="Leung T.F."/>
            <person name="Tungtrongchitr A."/>
            <person name="Tsui S.K.W."/>
        </authorList>
    </citation>
    <scope>NUCLEOTIDE SEQUENCE [LARGE SCALE GENOMIC DNA]</scope>
    <source>
        <strain evidence="1">PWHHKU_190912</strain>
    </source>
</reference>